<keyword evidence="2" id="KW-1185">Reference proteome</keyword>
<name>A0ABU7U2H5_9PROT</name>
<accession>A0ABU7U2H5</accession>
<proteinExistence type="predicted"/>
<gene>
    <name evidence="1" type="ORF">DOFOFD_08545</name>
</gene>
<dbReference type="Proteomes" id="UP001312908">
    <property type="component" value="Unassembled WGS sequence"/>
</dbReference>
<dbReference type="EMBL" id="JAWJZY010000003">
    <property type="protein sequence ID" value="MEE8659059.1"/>
    <property type="molecule type" value="Genomic_DNA"/>
</dbReference>
<evidence type="ECO:0000313" key="2">
    <source>
        <dbReference type="Proteomes" id="UP001312908"/>
    </source>
</evidence>
<comment type="caution">
    <text evidence="1">The sequence shown here is derived from an EMBL/GenBank/DDBJ whole genome shotgun (WGS) entry which is preliminary data.</text>
</comment>
<protein>
    <submittedName>
        <fullName evidence="1">Uncharacterized protein</fullName>
    </submittedName>
</protein>
<dbReference type="RefSeq" id="WP_394819923.1">
    <property type="nucleotide sequence ID" value="NZ_JAWJZY010000003.1"/>
</dbReference>
<evidence type="ECO:0000313" key="1">
    <source>
        <dbReference type="EMBL" id="MEE8659059.1"/>
    </source>
</evidence>
<reference evidence="1 2" key="1">
    <citation type="submission" date="2023-10" db="EMBL/GenBank/DDBJ databases">
        <title>Sorlinia euscelidii gen. nov., sp. nov., an acetic acid bacteria isolated from the gut of Euscelidius variegatus emitter.</title>
        <authorList>
            <person name="Michoud G."/>
            <person name="Marasco R."/>
            <person name="Seferji K."/>
            <person name="Gonella E."/>
            <person name="Garuglieri E."/>
            <person name="Alma A."/>
            <person name="Mapelli F."/>
            <person name="Borin S."/>
            <person name="Daffonchio D."/>
            <person name="Crotti E."/>
        </authorList>
    </citation>
    <scope>NUCLEOTIDE SEQUENCE [LARGE SCALE GENOMIC DNA]</scope>
    <source>
        <strain evidence="1 2">EV16P</strain>
    </source>
</reference>
<organism evidence="1 2">
    <name type="scientific">Sorlinia euscelidii</name>
    <dbReference type="NCBI Taxonomy" id="3081148"/>
    <lineage>
        <taxon>Bacteria</taxon>
        <taxon>Pseudomonadati</taxon>
        <taxon>Pseudomonadota</taxon>
        <taxon>Alphaproteobacteria</taxon>
        <taxon>Acetobacterales</taxon>
        <taxon>Acetobacteraceae</taxon>
        <taxon>Sorlinia</taxon>
    </lineage>
</organism>
<sequence>MAYDWQRSWAAYGQVLSSQIVGAYPVILLFREEPFLGTLYPNDRYIDDSSFVSDDIIPARDTPPDGAYVGEESSPGFPISLSFSQDCEPYKLIPPRNVRCGTAKHLTIHDLTGYSVAGLIATGVLQSPGEGLLPQPFQRDEFLAFKQKLNPQH</sequence>